<dbReference type="EMBL" id="CAEY01001135">
    <property type="status" value="NOT_ANNOTATED_CDS"/>
    <property type="molecule type" value="Genomic_DNA"/>
</dbReference>
<keyword evidence="1" id="KW-0732">Signal</keyword>
<organism evidence="2 3">
    <name type="scientific">Tetranychus urticae</name>
    <name type="common">Two-spotted spider mite</name>
    <dbReference type="NCBI Taxonomy" id="32264"/>
    <lineage>
        <taxon>Eukaryota</taxon>
        <taxon>Metazoa</taxon>
        <taxon>Ecdysozoa</taxon>
        <taxon>Arthropoda</taxon>
        <taxon>Chelicerata</taxon>
        <taxon>Arachnida</taxon>
        <taxon>Acari</taxon>
        <taxon>Acariformes</taxon>
        <taxon>Trombidiformes</taxon>
        <taxon>Prostigmata</taxon>
        <taxon>Eleutherengona</taxon>
        <taxon>Raphignathae</taxon>
        <taxon>Tetranychoidea</taxon>
        <taxon>Tetranychidae</taxon>
        <taxon>Tetranychus</taxon>
    </lineage>
</organism>
<protein>
    <submittedName>
        <fullName evidence="2">Uncharacterized protein</fullName>
    </submittedName>
</protein>
<proteinExistence type="predicted"/>
<reference evidence="3" key="1">
    <citation type="submission" date="2011-08" db="EMBL/GenBank/DDBJ databases">
        <authorList>
            <person name="Rombauts S."/>
        </authorList>
    </citation>
    <scope>NUCLEOTIDE SEQUENCE</scope>
    <source>
        <strain evidence="3">London</strain>
    </source>
</reference>
<evidence type="ECO:0000313" key="2">
    <source>
        <dbReference type="EnsemblMetazoa" id="tetur03g06940.1"/>
    </source>
</evidence>
<name>T1K099_TETUR</name>
<evidence type="ECO:0000313" key="3">
    <source>
        <dbReference type="Proteomes" id="UP000015104"/>
    </source>
</evidence>
<feature type="signal peptide" evidence="1">
    <location>
        <begin position="1"/>
        <end position="16"/>
    </location>
</feature>
<accession>T1K099</accession>
<reference evidence="2" key="2">
    <citation type="submission" date="2015-06" db="UniProtKB">
        <authorList>
            <consortium name="EnsemblMetazoa"/>
        </authorList>
    </citation>
    <scope>IDENTIFICATION</scope>
</reference>
<sequence>MVELFVVVILPTAIEGVGDVAFAVEAWLLEVDFKLTELDVFQLWKELLERKNLMDLNQRQGKMLEIGIHDEARIPSSLIVNPLNRLSPLISMAIGAVESSLIVVGEGVLDRLAAEQ</sequence>
<evidence type="ECO:0000256" key="1">
    <source>
        <dbReference type="SAM" id="SignalP"/>
    </source>
</evidence>
<keyword evidence="3" id="KW-1185">Reference proteome</keyword>
<dbReference type="Proteomes" id="UP000015104">
    <property type="component" value="Unassembled WGS sequence"/>
</dbReference>
<feature type="chain" id="PRO_5004591053" evidence="1">
    <location>
        <begin position="17"/>
        <end position="116"/>
    </location>
</feature>
<dbReference type="EnsemblMetazoa" id="tetur03g06940.1">
    <property type="protein sequence ID" value="tetur03g06940.1"/>
    <property type="gene ID" value="tetur03g06940"/>
</dbReference>
<dbReference type="AlphaFoldDB" id="T1K099"/>
<dbReference type="HOGENOM" id="CLU_2099945_0_0_1"/>